<feature type="compositionally biased region" description="Basic and acidic residues" evidence="1">
    <location>
        <begin position="89"/>
        <end position="105"/>
    </location>
</feature>
<sequence length="132" mass="15398">MRLPAYIGGALLKRLTFEPRSMFRHEARFEALQDARLVPEPPDLRTEAEKERAQYDALFGYGLVEQHLNWILERLMSFQAMYFSANSPKGERPMERDEIPTPDKLVKKKRKPTPADLFRHYYGGEEDDEPAA</sequence>
<dbReference type="Proteomes" id="UP000785653">
    <property type="component" value="Unassembled WGS sequence"/>
</dbReference>
<dbReference type="AlphaFoldDB" id="A0A930LSF3"/>
<organism evidence="2 3">
    <name type="scientific">Rothia mucilaginosa</name>
    <dbReference type="NCBI Taxonomy" id="43675"/>
    <lineage>
        <taxon>Bacteria</taxon>
        <taxon>Bacillati</taxon>
        <taxon>Actinomycetota</taxon>
        <taxon>Actinomycetes</taxon>
        <taxon>Micrococcales</taxon>
        <taxon>Micrococcaceae</taxon>
        <taxon>Rothia</taxon>
    </lineage>
</organism>
<evidence type="ECO:0000256" key="1">
    <source>
        <dbReference type="SAM" id="MobiDB-lite"/>
    </source>
</evidence>
<evidence type="ECO:0000313" key="2">
    <source>
        <dbReference type="EMBL" id="MBF1672640.1"/>
    </source>
</evidence>
<evidence type="ECO:0000313" key="3">
    <source>
        <dbReference type="Proteomes" id="UP000785653"/>
    </source>
</evidence>
<feature type="region of interest" description="Disordered" evidence="1">
    <location>
        <begin position="86"/>
        <end position="132"/>
    </location>
</feature>
<reference evidence="2" key="1">
    <citation type="submission" date="2020-04" db="EMBL/GenBank/DDBJ databases">
        <title>Deep metagenomics examines the oral microbiome during advanced dental caries in children, revealing novel taxa and co-occurrences with host molecules.</title>
        <authorList>
            <person name="Baker J.L."/>
            <person name="Morton J.T."/>
            <person name="Dinis M."/>
            <person name="Alvarez R."/>
            <person name="Tran N.C."/>
            <person name="Knight R."/>
            <person name="Edlund A."/>
        </authorList>
    </citation>
    <scope>NUCLEOTIDE SEQUENCE</scope>
    <source>
        <strain evidence="2">JCVI_47_bin.3</strain>
    </source>
</reference>
<name>A0A930LSF3_9MICC</name>
<comment type="caution">
    <text evidence="2">The sequence shown here is derived from an EMBL/GenBank/DDBJ whole genome shotgun (WGS) entry which is preliminary data.</text>
</comment>
<dbReference type="EMBL" id="JABZXS010000001">
    <property type="protein sequence ID" value="MBF1672640.1"/>
    <property type="molecule type" value="Genomic_DNA"/>
</dbReference>
<protein>
    <submittedName>
        <fullName evidence="2">Uncharacterized protein</fullName>
    </submittedName>
</protein>
<gene>
    <name evidence="2" type="ORF">HXO65_00270</name>
</gene>
<proteinExistence type="predicted"/>
<accession>A0A930LSF3</accession>